<keyword evidence="1" id="KW-0418">Kinase</keyword>
<evidence type="ECO:0000313" key="1">
    <source>
        <dbReference type="EMBL" id="QBK86745.1"/>
    </source>
</evidence>
<accession>A0A481YVC9</accession>
<dbReference type="GO" id="GO:0004674">
    <property type="term" value="F:protein serine/threonine kinase activity"/>
    <property type="evidence" value="ECO:0007669"/>
    <property type="project" value="UniProtKB-KW"/>
</dbReference>
<protein>
    <submittedName>
        <fullName evidence="1">Serine/threonine protein kinase</fullName>
    </submittedName>
</protein>
<dbReference type="InterPro" id="IPR011009">
    <property type="entry name" value="Kinase-like_dom_sf"/>
</dbReference>
<dbReference type="SUPFAM" id="SSF56112">
    <property type="entry name" value="Protein kinase-like (PK-like)"/>
    <property type="match status" value="1"/>
</dbReference>
<keyword evidence="1" id="KW-0723">Serine/threonine-protein kinase</keyword>
<organism evidence="1">
    <name type="scientific">Marseillevirus LCMAC103</name>
    <dbReference type="NCBI Taxonomy" id="2506604"/>
    <lineage>
        <taxon>Viruses</taxon>
        <taxon>Varidnaviria</taxon>
        <taxon>Bamfordvirae</taxon>
        <taxon>Nucleocytoviricota</taxon>
        <taxon>Megaviricetes</taxon>
        <taxon>Pimascovirales</taxon>
        <taxon>Pimascovirales incertae sedis</taxon>
        <taxon>Marseilleviridae</taxon>
    </lineage>
</organism>
<keyword evidence="1" id="KW-0808">Transferase</keyword>
<gene>
    <name evidence="1" type="ORF">LCMAC103_00760</name>
</gene>
<dbReference type="Gene3D" id="1.10.510.10">
    <property type="entry name" value="Transferase(Phosphotransferase) domain 1"/>
    <property type="match status" value="1"/>
</dbReference>
<reference evidence="1" key="1">
    <citation type="journal article" date="2019" name="MBio">
        <title>Virus Genomes from Deep Sea Sediments Expand the Ocean Megavirome and Support Independent Origins of Viral Gigantism.</title>
        <authorList>
            <person name="Backstrom D."/>
            <person name="Yutin N."/>
            <person name="Jorgensen S.L."/>
            <person name="Dharamshi J."/>
            <person name="Homa F."/>
            <person name="Zaremba-Niedwiedzka K."/>
            <person name="Spang A."/>
            <person name="Wolf Y.I."/>
            <person name="Koonin E.V."/>
            <person name="Ettema T.J."/>
        </authorList>
    </citation>
    <scope>NUCLEOTIDE SEQUENCE</scope>
</reference>
<proteinExistence type="predicted"/>
<dbReference type="EMBL" id="MK500335">
    <property type="protein sequence ID" value="QBK86745.1"/>
    <property type="molecule type" value="Genomic_DNA"/>
</dbReference>
<name>A0A481YVC9_9VIRU</name>
<sequence>MLRLCVLIVVLGFFAHLWCCGAGLVEQLVRVRLGHGRKKGLFRTSRGTYVKQYGAEQAAGYRKEKQCYRQLQGSPHFPRLVAYDDAKCQIELEDAGTPLRDLNEADPDLDVPDWKRQIRTIVATLAAHGIDHTDWHTGNILVKNGTLQVIDFDREEGAHRTAHAICGRAWRPHLPLASQQTLGDYRRDVAAVQHRARHQFGCRKLRK</sequence>